<accession>A0A820LEZ1</accession>
<sequence length="119" mass="13756">KELNANDPFRIEATRTLLEKLHTIGLIPTKENLELVDKITASRFCRRRLPCIMTRNHMAQHLPAAAKFVEQGHIRIGPDIVSDPAFLVTRNTEDFISWTDNSAIRRQLLEYQDMETEIV</sequence>
<dbReference type="AlphaFoldDB" id="A0A820LEZ1"/>
<name>A0A820LEZ1_9BILA</name>
<dbReference type="EMBL" id="CAJOBB010019120">
    <property type="protein sequence ID" value="CAF4355210.1"/>
    <property type="molecule type" value="Genomic_DNA"/>
</dbReference>
<evidence type="ECO:0000313" key="4">
    <source>
        <dbReference type="Proteomes" id="UP000663868"/>
    </source>
</evidence>
<gene>
    <name evidence="3" type="ORF">KXQ929_LOCUS48500</name>
</gene>
<dbReference type="InterPro" id="IPR022801">
    <property type="entry name" value="Ribosomal_uS4"/>
</dbReference>
<dbReference type="InterPro" id="IPR036986">
    <property type="entry name" value="S4_RNA-bd_sf"/>
</dbReference>
<dbReference type="PANTHER" id="PTHR11831">
    <property type="entry name" value="30S 40S RIBOSOMAL PROTEIN"/>
    <property type="match status" value="1"/>
</dbReference>
<evidence type="ECO:0000313" key="3">
    <source>
        <dbReference type="EMBL" id="CAF4355210.1"/>
    </source>
</evidence>
<dbReference type="Gene3D" id="3.10.290.10">
    <property type="entry name" value="RNA-binding S4 domain"/>
    <property type="match status" value="1"/>
</dbReference>
<dbReference type="Proteomes" id="UP000663868">
    <property type="component" value="Unassembled WGS sequence"/>
</dbReference>
<dbReference type="CDD" id="cd00165">
    <property type="entry name" value="S4"/>
    <property type="match status" value="1"/>
</dbReference>
<dbReference type="GO" id="GO:0034457">
    <property type="term" value="C:Mpp10 complex"/>
    <property type="evidence" value="ECO:0007669"/>
    <property type="project" value="TreeGrafter"/>
</dbReference>
<dbReference type="GO" id="GO:0019843">
    <property type="term" value="F:rRNA binding"/>
    <property type="evidence" value="ECO:0007669"/>
    <property type="project" value="InterPro"/>
</dbReference>
<dbReference type="GO" id="GO:0030515">
    <property type="term" value="F:snoRNA binding"/>
    <property type="evidence" value="ECO:0007669"/>
    <property type="project" value="TreeGrafter"/>
</dbReference>
<feature type="non-terminal residue" evidence="3">
    <location>
        <position position="119"/>
    </location>
</feature>
<dbReference type="GO" id="GO:0042274">
    <property type="term" value="P:ribosomal small subunit biogenesis"/>
    <property type="evidence" value="ECO:0007669"/>
    <property type="project" value="TreeGrafter"/>
</dbReference>
<protein>
    <submittedName>
        <fullName evidence="3">Uncharacterized protein</fullName>
    </submittedName>
</protein>
<dbReference type="GO" id="GO:0032040">
    <property type="term" value="C:small-subunit processome"/>
    <property type="evidence" value="ECO:0007669"/>
    <property type="project" value="TreeGrafter"/>
</dbReference>
<reference evidence="3" key="1">
    <citation type="submission" date="2021-02" db="EMBL/GenBank/DDBJ databases">
        <authorList>
            <person name="Nowell W R."/>
        </authorList>
    </citation>
    <scope>NUCLEOTIDE SEQUENCE</scope>
</reference>
<dbReference type="PANTHER" id="PTHR11831:SF1">
    <property type="entry name" value="U3 SMALL NUCLEOLAR RIBONUCLEOPROTEIN PROTEIN IMP3"/>
    <property type="match status" value="1"/>
</dbReference>
<evidence type="ECO:0000256" key="1">
    <source>
        <dbReference type="ARBA" id="ARBA00007465"/>
    </source>
</evidence>
<comment type="similarity">
    <text evidence="1">Belongs to the universal ribosomal protein uS4 family.</text>
</comment>
<proteinExistence type="inferred from homology"/>
<organism evidence="3 4">
    <name type="scientific">Adineta steineri</name>
    <dbReference type="NCBI Taxonomy" id="433720"/>
    <lineage>
        <taxon>Eukaryota</taxon>
        <taxon>Metazoa</taxon>
        <taxon>Spiralia</taxon>
        <taxon>Gnathifera</taxon>
        <taxon>Rotifera</taxon>
        <taxon>Eurotatoria</taxon>
        <taxon>Bdelloidea</taxon>
        <taxon>Adinetida</taxon>
        <taxon>Adinetidae</taxon>
        <taxon>Adineta</taxon>
    </lineage>
</organism>
<dbReference type="GO" id="GO:0006364">
    <property type="term" value="P:rRNA processing"/>
    <property type="evidence" value="ECO:0007669"/>
    <property type="project" value="TreeGrafter"/>
</dbReference>
<evidence type="ECO:0000256" key="2">
    <source>
        <dbReference type="ARBA" id="ARBA00023274"/>
    </source>
</evidence>
<keyword evidence="2" id="KW-0687">Ribonucleoprotein</keyword>
<comment type="caution">
    <text evidence="3">The sequence shown here is derived from an EMBL/GenBank/DDBJ whole genome shotgun (WGS) entry which is preliminary data.</text>
</comment>
<dbReference type="SUPFAM" id="SSF55174">
    <property type="entry name" value="Alpha-L RNA-binding motif"/>
    <property type="match status" value="1"/>
</dbReference>